<protein>
    <submittedName>
        <fullName evidence="2">Uncharacterized protein</fullName>
    </submittedName>
</protein>
<proteinExistence type="predicted"/>
<organism evidence="1 2">
    <name type="scientific">Parascaris univalens</name>
    <name type="common">Nematode worm</name>
    <dbReference type="NCBI Taxonomy" id="6257"/>
    <lineage>
        <taxon>Eukaryota</taxon>
        <taxon>Metazoa</taxon>
        <taxon>Ecdysozoa</taxon>
        <taxon>Nematoda</taxon>
        <taxon>Chromadorea</taxon>
        <taxon>Rhabditida</taxon>
        <taxon>Spirurina</taxon>
        <taxon>Ascaridomorpha</taxon>
        <taxon>Ascaridoidea</taxon>
        <taxon>Ascarididae</taxon>
        <taxon>Parascaris</taxon>
    </lineage>
</organism>
<name>A0A915A5U2_PARUN</name>
<dbReference type="AlphaFoldDB" id="A0A915A5U2"/>
<dbReference type="WBParaSite" id="PgR001X_g278_t12">
    <property type="protein sequence ID" value="PgR001X_g278_t12"/>
    <property type="gene ID" value="PgR001X_g278"/>
</dbReference>
<dbReference type="Proteomes" id="UP000887569">
    <property type="component" value="Unplaced"/>
</dbReference>
<accession>A0A915A5U2</accession>
<evidence type="ECO:0000313" key="1">
    <source>
        <dbReference type="Proteomes" id="UP000887569"/>
    </source>
</evidence>
<sequence>MQQSGGQDIGRDTEAVFPIQRNKFGGEGMSRPMRFLKSMLEVLCLHMLQDSLDHISIMGCVGRHTVGAVLTKALGVIKEGKIQPKAGQWRSRPREQITANGQ</sequence>
<evidence type="ECO:0000313" key="2">
    <source>
        <dbReference type="WBParaSite" id="PgR001X_g278_t12"/>
    </source>
</evidence>
<reference evidence="2" key="1">
    <citation type="submission" date="2022-11" db="UniProtKB">
        <authorList>
            <consortium name="WormBaseParasite"/>
        </authorList>
    </citation>
    <scope>IDENTIFICATION</scope>
</reference>
<keyword evidence="1" id="KW-1185">Reference proteome</keyword>